<feature type="coiled-coil region" evidence="1">
    <location>
        <begin position="279"/>
        <end position="320"/>
    </location>
</feature>
<evidence type="ECO:0000256" key="2">
    <source>
        <dbReference type="SAM" id="MobiDB-lite"/>
    </source>
</evidence>
<reference evidence="3 4" key="1">
    <citation type="submission" date="2018-07" db="EMBL/GenBank/DDBJ databases">
        <title>The complete nuclear genome of the prasinophyte Chloropicon primus (CCMP1205).</title>
        <authorList>
            <person name="Pombert J.-F."/>
            <person name="Otis C."/>
            <person name="Turmel M."/>
            <person name="Lemieux C."/>
        </authorList>
    </citation>
    <scope>NUCLEOTIDE SEQUENCE [LARGE SCALE GENOMIC DNA]</scope>
    <source>
        <strain evidence="3 4">CCMP1205</strain>
    </source>
</reference>
<feature type="region of interest" description="Disordered" evidence="2">
    <location>
        <begin position="321"/>
        <end position="369"/>
    </location>
</feature>
<name>A0A5B8MN10_9CHLO</name>
<keyword evidence="1" id="KW-0175">Coiled coil</keyword>
<keyword evidence="4" id="KW-1185">Reference proteome</keyword>
<dbReference type="Proteomes" id="UP000316726">
    <property type="component" value="Chromosome 5"/>
</dbReference>
<feature type="region of interest" description="Disordered" evidence="2">
    <location>
        <begin position="1"/>
        <end position="23"/>
    </location>
</feature>
<evidence type="ECO:0008006" key="5">
    <source>
        <dbReference type="Google" id="ProtNLM"/>
    </source>
</evidence>
<dbReference type="AlphaFoldDB" id="A0A5B8MN10"/>
<evidence type="ECO:0000313" key="3">
    <source>
        <dbReference type="EMBL" id="QDZ21434.1"/>
    </source>
</evidence>
<feature type="region of interest" description="Disordered" evidence="2">
    <location>
        <begin position="236"/>
        <end position="268"/>
    </location>
</feature>
<sequence length="369" mass="41250">MLKLKQVRRRVESRIKGSDREKDPELEDFLKKFEKYSDCLSSIKKDGDQVYMLLNKLSGKADDFSCSMMSVEQLVYVPSDPEELERKRKTEGFPLGCRAYANAFVSSFMTVLDKAVEDQKKAAKIVNALRKAQVETDHYLRKCKVLKEKNEKPDKIASNETKLQQAIKEEEQLQGECVTFLSAFLTNAPVQIFTANLELLFAQDEFSKTLNECAKFTLENPPEWIEDVCRQDASMTMKAQRASRRSSLPIASNLPKPPQNQQEGQADTWASNDEMAAELEKLRLQNKKGASAYENLRAKAMEYKAEVEALRKQLASLEQGKNGAAPTSAGGPALGLADFGFASPAPTQPNERPNTPSFSFDPSAGQSLI</sequence>
<accession>A0A5B8MN10</accession>
<dbReference type="InterPro" id="IPR027267">
    <property type="entry name" value="AH/BAR_dom_sf"/>
</dbReference>
<proteinExistence type="predicted"/>
<dbReference type="Gene3D" id="1.20.1270.60">
    <property type="entry name" value="Arfaptin homology (AH) domain/BAR domain"/>
    <property type="match status" value="1"/>
</dbReference>
<feature type="compositionally biased region" description="Polar residues" evidence="2">
    <location>
        <begin position="348"/>
        <end position="369"/>
    </location>
</feature>
<evidence type="ECO:0000256" key="1">
    <source>
        <dbReference type="SAM" id="Coils"/>
    </source>
</evidence>
<evidence type="ECO:0000313" key="4">
    <source>
        <dbReference type="Proteomes" id="UP000316726"/>
    </source>
</evidence>
<feature type="compositionally biased region" description="Polar residues" evidence="2">
    <location>
        <begin position="259"/>
        <end position="268"/>
    </location>
</feature>
<feature type="compositionally biased region" description="Basic and acidic residues" evidence="2">
    <location>
        <begin position="9"/>
        <end position="23"/>
    </location>
</feature>
<gene>
    <name evidence="3" type="ORF">A3770_05p39520</name>
</gene>
<protein>
    <recommendedName>
        <fullName evidence="5">BAR domain-containing protein</fullName>
    </recommendedName>
</protein>
<dbReference type="EMBL" id="CP031038">
    <property type="protein sequence ID" value="QDZ21434.1"/>
    <property type="molecule type" value="Genomic_DNA"/>
</dbReference>
<organism evidence="3 4">
    <name type="scientific">Chloropicon primus</name>
    <dbReference type="NCBI Taxonomy" id="1764295"/>
    <lineage>
        <taxon>Eukaryota</taxon>
        <taxon>Viridiplantae</taxon>
        <taxon>Chlorophyta</taxon>
        <taxon>Chloropicophyceae</taxon>
        <taxon>Chloropicales</taxon>
        <taxon>Chloropicaceae</taxon>
        <taxon>Chloropicon</taxon>
    </lineage>
</organism>